<keyword evidence="2" id="KW-0732">Signal</keyword>
<dbReference type="InterPro" id="IPR036514">
    <property type="entry name" value="SGNH_hydro_sf"/>
</dbReference>
<dbReference type="InterPro" id="IPR035669">
    <property type="entry name" value="SGNH_plant_lipase-like"/>
</dbReference>
<dbReference type="InParanoid" id="A0A6I9QSC1"/>
<dbReference type="FunFam" id="3.40.50.1110:FF:000003">
    <property type="entry name" value="GDSL esterase/lipase APG"/>
    <property type="match status" value="1"/>
</dbReference>
<dbReference type="GO" id="GO:0016788">
    <property type="term" value="F:hydrolase activity, acting on ester bonds"/>
    <property type="evidence" value="ECO:0007669"/>
    <property type="project" value="InterPro"/>
</dbReference>
<evidence type="ECO:0000256" key="2">
    <source>
        <dbReference type="SAM" id="SignalP"/>
    </source>
</evidence>
<reference evidence="4" key="1">
    <citation type="submission" date="2025-08" db="UniProtKB">
        <authorList>
            <consortium name="RefSeq"/>
        </authorList>
    </citation>
    <scope>IDENTIFICATION</scope>
</reference>
<comment type="similarity">
    <text evidence="1">Belongs to the 'GDSL' lipolytic enzyme family.</text>
</comment>
<organism evidence="3 4">
    <name type="scientific">Elaeis guineensis var. tenera</name>
    <name type="common">Oil palm</name>
    <dbReference type="NCBI Taxonomy" id="51953"/>
    <lineage>
        <taxon>Eukaryota</taxon>
        <taxon>Viridiplantae</taxon>
        <taxon>Streptophyta</taxon>
        <taxon>Embryophyta</taxon>
        <taxon>Tracheophyta</taxon>
        <taxon>Spermatophyta</taxon>
        <taxon>Magnoliopsida</taxon>
        <taxon>Liliopsida</taxon>
        <taxon>Arecaceae</taxon>
        <taxon>Arecoideae</taxon>
        <taxon>Cocoseae</taxon>
        <taxon>Elaeidinae</taxon>
        <taxon>Elaeis</taxon>
    </lineage>
</organism>
<dbReference type="GeneID" id="105039089"/>
<dbReference type="KEGG" id="egu:105039089"/>
<dbReference type="Gene3D" id="3.40.50.1110">
    <property type="entry name" value="SGNH hydrolase"/>
    <property type="match status" value="1"/>
</dbReference>
<accession>A0A6I9QSC1</accession>
<feature type="signal peptide" evidence="2">
    <location>
        <begin position="1"/>
        <end position="25"/>
    </location>
</feature>
<evidence type="ECO:0000256" key="1">
    <source>
        <dbReference type="ARBA" id="ARBA00008668"/>
    </source>
</evidence>
<dbReference type="SUPFAM" id="SSF52266">
    <property type="entry name" value="SGNH hydrolase"/>
    <property type="match status" value="1"/>
</dbReference>
<gene>
    <name evidence="4" type="primary">LOC105039089</name>
</gene>
<dbReference type="PANTHER" id="PTHR45642">
    <property type="entry name" value="GDSL ESTERASE/LIPASE EXL3"/>
    <property type="match status" value="1"/>
</dbReference>
<dbReference type="AlphaFoldDB" id="A0A6I9QSC1"/>
<dbReference type="Pfam" id="PF00657">
    <property type="entry name" value="Lipase_GDSL"/>
    <property type="match status" value="1"/>
</dbReference>
<evidence type="ECO:0000313" key="4">
    <source>
        <dbReference type="RefSeq" id="XP_010913388.1"/>
    </source>
</evidence>
<name>A0A6I9QSC1_ELAGV</name>
<dbReference type="InterPro" id="IPR001087">
    <property type="entry name" value="GDSL"/>
</dbReference>
<feature type="chain" id="PRO_5026783201" evidence="2">
    <location>
        <begin position="26"/>
        <end position="356"/>
    </location>
</feature>
<protein>
    <submittedName>
        <fullName evidence="4">GDSL esterase/lipase At4g26790</fullName>
    </submittedName>
</protein>
<dbReference type="CDD" id="cd01837">
    <property type="entry name" value="SGNH_plant_lipase_like"/>
    <property type="match status" value="1"/>
</dbReference>
<dbReference type="PANTHER" id="PTHR45642:SF62">
    <property type="entry name" value="OS02G0458900 PROTEIN"/>
    <property type="match status" value="1"/>
</dbReference>
<dbReference type="OrthoDB" id="1600564at2759"/>
<proteinExistence type="inferred from homology"/>
<evidence type="ECO:0000313" key="3">
    <source>
        <dbReference type="Proteomes" id="UP000504607"/>
    </source>
</evidence>
<dbReference type="Proteomes" id="UP000504607">
    <property type="component" value="Chromosome 2"/>
</dbReference>
<dbReference type="InterPro" id="IPR050592">
    <property type="entry name" value="GDSL_lipolytic_enzyme"/>
</dbReference>
<dbReference type="RefSeq" id="XP_010913388.1">
    <property type="nucleotide sequence ID" value="XM_010915086.3"/>
</dbReference>
<sequence length="356" mass="39766">MRWTIMNLLLLPLMMFWLLPPPKNAATAEVPAIIVFGDSTVDTGNNNRISALLKSNFRPYGRDFMGGKPTGRFSNGRLATDFYSEFYGLGPFVPAYLDPKYGIEDFATRVCFASAGSGLDNATANVLSVIPLRMQVQYYKEYQTRLKSYLGEEKAKHTLREAAYVISIGTNDFIENYFAYTTDRYMQFTVGEYVDFLAGLARDFFEELYALGARKIGFTGLGPIGCVPLERSLNFITTAGSCMEEYNEVARDFNAKLQAVIDELCATLPGIQLKLAPVYDFFVYVLQNGFLYGFENVEFGCCATGTIEVGYTCNELSPFTCPDASKYVFWDAVHPTEKAGQIIAAYLFNTTVGQFQ</sequence>
<keyword evidence="3" id="KW-1185">Reference proteome</keyword>